<accession>A0A1D3D2H6</accession>
<gene>
    <name evidence="1" type="ORF">cyc_07566</name>
</gene>
<comment type="caution">
    <text evidence="1">The sequence shown here is derived from an EMBL/GenBank/DDBJ whole genome shotgun (WGS) entry which is preliminary data.</text>
</comment>
<proteinExistence type="predicted"/>
<dbReference type="VEuPathDB" id="ToxoDB:cyc_07566"/>
<evidence type="ECO:0000313" key="2">
    <source>
        <dbReference type="Proteomes" id="UP000095192"/>
    </source>
</evidence>
<dbReference type="AlphaFoldDB" id="A0A1D3D2H6"/>
<sequence length="121" mass="12586">MLESTSCSPLSPAVLPSAEETLDPVGKQIFSAVHEGTGGSGGAYSSLPLQEEASFAHVVARREPGCNVHSVKGEAEAAGVGPTLSPPLPVQQRSRFSIGGLKNAFFWSSVGSVRHTSMEHL</sequence>
<keyword evidence="2" id="KW-1185">Reference proteome</keyword>
<dbReference type="EMBL" id="JROU02001026">
    <property type="protein sequence ID" value="OEH77643.1"/>
    <property type="molecule type" value="Genomic_DNA"/>
</dbReference>
<organism evidence="1 2">
    <name type="scientific">Cyclospora cayetanensis</name>
    <dbReference type="NCBI Taxonomy" id="88456"/>
    <lineage>
        <taxon>Eukaryota</taxon>
        <taxon>Sar</taxon>
        <taxon>Alveolata</taxon>
        <taxon>Apicomplexa</taxon>
        <taxon>Conoidasida</taxon>
        <taxon>Coccidia</taxon>
        <taxon>Eucoccidiorida</taxon>
        <taxon>Eimeriorina</taxon>
        <taxon>Eimeriidae</taxon>
        <taxon>Cyclospora</taxon>
    </lineage>
</organism>
<dbReference type="Proteomes" id="UP000095192">
    <property type="component" value="Unassembled WGS sequence"/>
</dbReference>
<evidence type="ECO:0000313" key="1">
    <source>
        <dbReference type="EMBL" id="OEH77643.1"/>
    </source>
</evidence>
<protein>
    <submittedName>
        <fullName evidence="1">Uncharacterized protein</fullName>
    </submittedName>
</protein>
<reference evidence="1 2" key="1">
    <citation type="journal article" date="2016" name="BMC Genomics">
        <title>Comparative genomics reveals Cyclospora cayetanensis possesses coccidia-like metabolism and invasion components but unique surface antigens.</title>
        <authorList>
            <person name="Liu S."/>
            <person name="Wang L."/>
            <person name="Zheng H."/>
            <person name="Xu Z."/>
            <person name="Roellig D.M."/>
            <person name="Li N."/>
            <person name="Frace M.A."/>
            <person name="Tang K."/>
            <person name="Arrowood M.J."/>
            <person name="Moss D.M."/>
            <person name="Zhang L."/>
            <person name="Feng Y."/>
            <person name="Xiao L."/>
        </authorList>
    </citation>
    <scope>NUCLEOTIDE SEQUENCE [LARGE SCALE GENOMIC DNA]</scope>
    <source>
        <strain evidence="1 2">CHN_HEN01</strain>
    </source>
</reference>
<dbReference type="InParanoid" id="A0A1D3D2H6"/>
<name>A0A1D3D2H6_9EIME</name>